<feature type="transmembrane region" description="Helical" evidence="9">
    <location>
        <begin position="107"/>
        <end position="125"/>
    </location>
</feature>
<dbReference type="PRINTS" id="PR00237">
    <property type="entry name" value="GPCRRHODOPSN"/>
</dbReference>
<evidence type="ECO:0000256" key="8">
    <source>
        <dbReference type="ARBA" id="ARBA00023224"/>
    </source>
</evidence>
<keyword evidence="4 9" id="KW-1133">Transmembrane helix</keyword>
<keyword evidence="6 9" id="KW-0472">Membrane</keyword>
<feature type="transmembrane region" description="Helical" evidence="9">
    <location>
        <begin position="54"/>
        <end position="79"/>
    </location>
</feature>
<reference evidence="11" key="2">
    <citation type="submission" date="2017-05" db="UniProtKB">
        <authorList>
            <consortium name="EnsemblMetazoa"/>
        </authorList>
    </citation>
    <scope>IDENTIFICATION</scope>
</reference>
<dbReference type="OMA" id="MTHIATP"/>
<feature type="transmembrane region" description="Helical" evidence="9">
    <location>
        <begin position="234"/>
        <end position="257"/>
    </location>
</feature>
<keyword evidence="12" id="KW-1185">Reference proteome</keyword>
<feature type="domain" description="G-protein coupled receptors family 1 profile" evidence="10">
    <location>
        <begin position="32"/>
        <end position="286"/>
    </location>
</feature>
<dbReference type="FunCoup" id="A0A1X7V7B7">
    <property type="interactions" value="73"/>
</dbReference>
<dbReference type="KEGG" id="aqu:105312192"/>
<dbReference type="GO" id="GO:0005886">
    <property type="term" value="C:plasma membrane"/>
    <property type="evidence" value="ECO:0007669"/>
    <property type="project" value="UniProtKB-SubCell"/>
</dbReference>
<evidence type="ECO:0000313" key="11">
    <source>
        <dbReference type="EnsemblMetazoa" id="Aqu2.1.36175_001"/>
    </source>
</evidence>
<dbReference type="GO" id="GO:0004930">
    <property type="term" value="F:G protein-coupled receptor activity"/>
    <property type="evidence" value="ECO:0007669"/>
    <property type="project" value="UniProtKB-KW"/>
</dbReference>
<comment type="subcellular location">
    <subcellularLocation>
        <location evidence="1">Cell membrane</location>
        <topology evidence="1">Multi-pass membrane protein</topology>
    </subcellularLocation>
</comment>
<evidence type="ECO:0000256" key="1">
    <source>
        <dbReference type="ARBA" id="ARBA00004651"/>
    </source>
</evidence>
<dbReference type="Proteomes" id="UP000007879">
    <property type="component" value="Unassembled WGS sequence"/>
</dbReference>
<keyword evidence="5" id="KW-0297">G-protein coupled receptor</keyword>
<accession>A0A1X7V7B7</accession>
<keyword evidence="2" id="KW-1003">Cell membrane</keyword>
<evidence type="ECO:0000256" key="6">
    <source>
        <dbReference type="ARBA" id="ARBA00023136"/>
    </source>
</evidence>
<proteinExistence type="predicted"/>
<keyword evidence="3 9" id="KW-0812">Transmembrane</keyword>
<evidence type="ECO:0000256" key="9">
    <source>
        <dbReference type="SAM" id="Phobius"/>
    </source>
</evidence>
<evidence type="ECO:0000256" key="5">
    <source>
        <dbReference type="ARBA" id="ARBA00023040"/>
    </source>
</evidence>
<dbReference type="Gene3D" id="1.20.1070.10">
    <property type="entry name" value="Rhodopsin 7-helix transmembrane proteins"/>
    <property type="match status" value="1"/>
</dbReference>
<protein>
    <recommendedName>
        <fullName evidence="10">G-protein coupled receptors family 1 profile domain-containing protein</fullName>
    </recommendedName>
</protein>
<dbReference type="EnsemblMetazoa" id="XM_011404652.1">
    <property type="protein sequence ID" value="XP_011402954.1"/>
    <property type="gene ID" value="LOC105312192"/>
</dbReference>
<evidence type="ECO:0000256" key="3">
    <source>
        <dbReference type="ARBA" id="ARBA00022692"/>
    </source>
</evidence>
<dbReference type="PROSITE" id="PS50262">
    <property type="entry name" value="G_PROTEIN_RECEP_F1_2"/>
    <property type="match status" value="1"/>
</dbReference>
<keyword evidence="8" id="KW-0807">Transducer</keyword>
<dbReference type="InterPro" id="IPR000276">
    <property type="entry name" value="GPCR_Rhodpsn"/>
</dbReference>
<gene>
    <name evidence="11" type="primary">105312192</name>
</gene>
<dbReference type="SUPFAM" id="SSF81321">
    <property type="entry name" value="Family A G protein-coupled receptor-like"/>
    <property type="match status" value="1"/>
</dbReference>
<dbReference type="InParanoid" id="A0A1X7V7B7"/>
<name>A0A1X7V7B7_AMPQE</name>
<dbReference type="InterPro" id="IPR017452">
    <property type="entry name" value="GPCR_Rhodpsn_7TM"/>
</dbReference>
<evidence type="ECO:0000259" key="10">
    <source>
        <dbReference type="PROSITE" id="PS50262"/>
    </source>
</evidence>
<keyword evidence="7" id="KW-0675">Receptor</keyword>
<dbReference type="CDD" id="cd00637">
    <property type="entry name" value="7tm_classA_rhodopsin-like"/>
    <property type="match status" value="1"/>
</dbReference>
<dbReference type="AlphaFoldDB" id="A0A1X7V7B7"/>
<sequence>MSFNDSFIAMGTINGPAVATVLAIEGLIGFIANIIVLGITIYRKKSWKQSSTIIFTSIILAHLIMIIMFLPLFVIAIGAEEWIFGSDDMQKRQMCLFLNFVEWTMKLLIQIMIAEVSFDRFLFLYKPHHHKKYMRWWVTLTLTTVLWIVAIILNVLPLFVDDNDFSYIFTYRPCIPRRQVSSYYFLVDLASYILIYVFIFITSVWTLCFTYRFIHNLSEVAGESVYASKKKRLFGIFGSMLLAYFIGFAPFTIAIIIRSFYGVPIEVFATTEVTFQMTHIATPLIQSYFRPEITNTLISFKAFLRQKIHSARYDVRNPEI</sequence>
<dbReference type="Pfam" id="PF00001">
    <property type="entry name" value="7tm_1"/>
    <property type="match status" value="1"/>
</dbReference>
<feature type="transmembrane region" description="Helical" evidence="9">
    <location>
        <begin position="20"/>
        <end position="42"/>
    </location>
</feature>
<feature type="transmembrane region" description="Helical" evidence="9">
    <location>
        <begin position="189"/>
        <end position="214"/>
    </location>
</feature>
<evidence type="ECO:0000256" key="2">
    <source>
        <dbReference type="ARBA" id="ARBA00022475"/>
    </source>
</evidence>
<evidence type="ECO:0000313" key="12">
    <source>
        <dbReference type="Proteomes" id="UP000007879"/>
    </source>
</evidence>
<evidence type="ECO:0000256" key="4">
    <source>
        <dbReference type="ARBA" id="ARBA00022989"/>
    </source>
</evidence>
<feature type="transmembrane region" description="Helical" evidence="9">
    <location>
        <begin position="137"/>
        <end position="160"/>
    </location>
</feature>
<dbReference type="PANTHER" id="PTHR24228:SF59">
    <property type="entry name" value="NEUROPEPTIDE RECEPTOR 15"/>
    <property type="match status" value="1"/>
</dbReference>
<reference evidence="12" key="1">
    <citation type="journal article" date="2010" name="Nature">
        <title>The Amphimedon queenslandica genome and the evolution of animal complexity.</title>
        <authorList>
            <person name="Srivastava M."/>
            <person name="Simakov O."/>
            <person name="Chapman J."/>
            <person name="Fahey B."/>
            <person name="Gauthier M.E."/>
            <person name="Mitros T."/>
            <person name="Richards G.S."/>
            <person name="Conaco C."/>
            <person name="Dacre M."/>
            <person name="Hellsten U."/>
            <person name="Larroux C."/>
            <person name="Putnam N.H."/>
            <person name="Stanke M."/>
            <person name="Adamska M."/>
            <person name="Darling A."/>
            <person name="Degnan S.M."/>
            <person name="Oakley T.H."/>
            <person name="Plachetzki D.C."/>
            <person name="Zhai Y."/>
            <person name="Adamski M."/>
            <person name="Calcino A."/>
            <person name="Cummins S.F."/>
            <person name="Goodstein D.M."/>
            <person name="Harris C."/>
            <person name="Jackson D.J."/>
            <person name="Leys S.P."/>
            <person name="Shu S."/>
            <person name="Woodcroft B.J."/>
            <person name="Vervoort M."/>
            <person name="Kosik K.S."/>
            <person name="Manning G."/>
            <person name="Degnan B.M."/>
            <person name="Rokhsar D.S."/>
        </authorList>
    </citation>
    <scope>NUCLEOTIDE SEQUENCE [LARGE SCALE GENOMIC DNA]</scope>
</reference>
<organism evidence="11">
    <name type="scientific">Amphimedon queenslandica</name>
    <name type="common">Sponge</name>
    <dbReference type="NCBI Taxonomy" id="400682"/>
    <lineage>
        <taxon>Eukaryota</taxon>
        <taxon>Metazoa</taxon>
        <taxon>Porifera</taxon>
        <taxon>Demospongiae</taxon>
        <taxon>Heteroscleromorpha</taxon>
        <taxon>Haplosclerida</taxon>
        <taxon>Niphatidae</taxon>
        <taxon>Amphimedon</taxon>
    </lineage>
</organism>
<dbReference type="PANTHER" id="PTHR24228">
    <property type="entry name" value="B2 BRADYKININ RECEPTOR/ANGIOTENSIN II RECEPTOR"/>
    <property type="match status" value="1"/>
</dbReference>
<evidence type="ECO:0000256" key="7">
    <source>
        <dbReference type="ARBA" id="ARBA00023170"/>
    </source>
</evidence>
<dbReference type="EnsemblMetazoa" id="Aqu2.1.36175_001">
    <property type="protein sequence ID" value="Aqu2.1.36175_001"/>
    <property type="gene ID" value="Aqu2.1.36175"/>
</dbReference>